<sequence>MNWLYFLAICHLANGRPVWELGIDPVPLNDEDTGYDALDRRLTANILWLLPRTVAKFPEPLRIRKVRFTTQDAYGDELKPIGGAIVHLKGAMSRTKVFMQPHPNNKLKVSCRFDLNKVRMAYRFKVKILGKNTSRVFKWQFGPRSHVTLEALLDMDQPCLMHMRQGSSFNLELVEGKVESPGSSFKNTCCLFWE</sequence>
<protein>
    <submittedName>
        <fullName evidence="2">UDP-N-acetylmuramoylalanine--D-glutamate ligase</fullName>
    </submittedName>
</protein>
<name>A0A0A9ZCC4_LYGHE</name>
<dbReference type="EMBL" id="GBRD01014578">
    <property type="protein sequence ID" value="JAG51248.1"/>
    <property type="molecule type" value="Transcribed_RNA"/>
</dbReference>
<proteinExistence type="predicted"/>
<reference evidence="3" key="3">
    <citation type="submission" date="2014-09" db="EMBL/GenBank/DDBJ databases">
        <authorList>
            <person name="Magalhaes I.L.F."/>
            <person name="Oliveira U."/>
            <person name="Santos F.R."/>
            <person name="Vidigal T.H.D.A."/>
            <person name="Brescovit A.D."/>
            <person name="Santos A.J."/>
        </authorList>
    </citation>
    <scope>NUCLEOTIDE SEQUENCE</scope>
</reference>
<evidence type="ECO:0000313" key="3">
    <source>
        <dbReference type="EMBL" id="JAG51248.1"/>
    </source>
</evidence>
<evidence type="ECO:0000256" key="1">
    <source>
        <dbReference type="SAM" id="SignalP"/>
    </source>
</evidence>
<keyword evidence="1" id="KW-0732">Signal</keyword>
<reference evidence="2" key="1">
    <citation type="journal article" date="2014" name="PLoS ONE">
        <title>Transcriptome-Based Identification of ABC Transporters in the Western Tarnished Plant Bug Lygus hesperus.</title>
        <authorList>
            <person name="Hull J.J."/>
            <person name="Chaney K."/>
            <person name="Geib S.M."/>
            <person name="Fabrick J.A."/>
            <person name="Brent C.S."/>
            <person name="Walsh D."/>
            <person name="Lavine L.C."/>
        </authorList>
    </citation>
    <scope>NUCLEOTIDE SEQUENCE</scope>
</reference>
<feature type="chain" id="PRO_5015034144" evidence="1">
    <location>
        <begin position="16"/>
        <end position="194"/>
    </location>
</feature>
<gene>
    <name evidence="2" type="primary">murD_3</name>
    <name evidence="2" type="ORF">CM83_1150</name>
</gene>
<dbReference type="GO" id="GO:0016874">
    <property type="term" value="F:ligase activity"/>
    <property type="evidence" value="ECO:0007669"/>
    <property type="project" value="UniProtKB-KW"/>
</dbReference>
<accession>A0A0A9ZCC4</accession>
<dbReference type="EMBL" id="GBHO01002063">
    <property type="protein sequence ID" value="JAG41541.1"/>
    <property type="molecule type" value="Transcribed_RNA"/>
</dbReference>
<dbReference type="AlphaFoldDB" id="A0A0A9ZCC4"/>
<reference evidence="2" key="2">
    <citation type="submission" date="2014-07" db="EMBL/GenBank/DDBJ databases">
        <authorList>
            <person name="Hull J."/>
        </authorList>
    </citation>
    <scope>NUCLEOTIDE SEQUENCE</scope>
</reference>
<keyword evidence="2" id="KW-0436">Ligase</keyword>
<organism evidence="2">
    <name type="scientific">Lygus hesperus</name>
    <name type="common">Western plant bug</name>
    <dbReference type="NCBI Taxonomy" id="30085"/>
    <lineage>
        <taxon>Eukaryota</taxon>
        <taxon>Metazoa</taxon>
        <taxon>Ecdysozoa</taxon>
        <taxon>Arthropoda</taxon>
        <taxon>Hexapoda</taxon>
        <taxon>Insecta</taxon>
        <taxon>Pterygota</taxon>
        <taxon>Neoptera</taxon>
        <taxon>Paraneoptera</taxon>
        <taxon>Hemiptera</taxon>
        <taxon>Heteroptera</taxon>
        <taxon>Panheteroptera</taxon>
        <taxon>Cimicomorpha</taxon>
        <taxon>Miridae</taxon>
        <taxon>Mirini</taxon>
        <taxon>Lygus</taxon>
    </lineage>
</organism>
<evidence type="ECO:0000313" key="2">
    <source>
        <dbReference type="EMBL" id="JAG41541.1"/>
    </source>
</evidence>
<feature type="signal peptide" evidence="1">
    <location>
        <begin position="1"/>
        <end position="15"/>
    </location>
</feature>